<feature type="domain" description="FRG" evidence="1">
    <location>
        <begin position="22"/>
        <end position="115"/>
    </location>
</feature>
<dbReference type="SMART" id="SM00901">
    <property type="entry name" value="FRG"/>
    <property type="match status" value="1"/>
</dbReference>
<keyword evidence="3" id="KW-1185">Reference proteome</keyword>
<evidence type="ECO:0000313" key="3">
    <source>
        <dbReference type="Proteomes" id="UP000789707"/>
    </source>
</evidence>
<dbReference type="RefSeq" id="WP_230095985.1">
    <property type="nucleotide sequence ID" value="NZ_CAKKNS010000001.1"/>
</dbReference>
<evidence type="ECO:0000259" key="1">
    <source>
        <dbReference type="SMART" id="SM00901"/>
    </source>
</evidence>
<name>A0ABM8Z3R2_9LACO</name>
<dbReference type="InterPro" id="IPR014966">
    <property type="entry name" value="FRG-dom"/>
</dbReference>
<organism evidence="2 3">
    <name type="scientific">Periweissella fabaria</name>
    <dbReference type="NCBI Taxonomy" id="546157"/>
    <lineage>
        <taxon>Bacteria</taxon>
        <taxon>Bacillati</taxon>
        <taxon>Bacillota</taxon>
        <taxon>Bacilli</taxon>
        <taxon>Lactobacillales</taxon>
        <taxon>Lactobacillaceae</taxon>
        <taxon>Periweissella</taxon>
    </lineage>
</organism>
<dbReference type="Proteomes" id="UP000789707">
    <property type="component" value="Unassembled WGS sequence"/>
</dbReference>
<dbReference type="EMBL" id="CAKKNS010000001">
    <property type="protein sequence ID" value="CAH0415909.1"/>
    <property type="molecule type" value="Genomic_DNA"/>
</dbReference>
<gene>
    <name evidence="2" type="ORF">WFA24289_00207</name>
</gene>
<evidence type="ECO:0000313" key="2">
    <source>
        <dbReference type="EMBL" id="CAH0415909.1"/>
    </source>
</evidence>
<dbReference type="Pfam" id="PF08867">
    <property type="entry name" value="FRG"/>
    <property type="match status" value="1"/>
</dbReference>
<reference evidence="2 3" key="1">
    <citation type="submission" date="2021-11" db="EMBL/GenBank/DDBJ databases">
        <authorList>
            <person name="Depoorter E."/>
        </authorList>
    </citation>
    <scope>NUCLEOTIDE SEQUENCE [LARGE SCALE GENOMIC DNA]</scope>
    <source>
        <strain evidence="2 3">LMG 24289</strain>
    </source>
</reference>
<sequence>MKNFKISNLSEFMKILQEISSDNKRFYFRGESLKYKTPLVASGYRYSRFSSELSNMRKEFFREVGFALDVDSRENFMAYSQHHGLPTELLDVTENPIVALYFACEDNLENDGSLYAIENNSAIIDPLNDKVYDKEKDVESIQNQMWKASSFFQETGGKRILFENSSFYQEMRSHFSNVLLLEYVNKEIAHSKQYMNSKLTLCKYILEMHHKGSLPSIIQHPSNIIKNKDNITELINLLDKYSNHTELFELENFYSEFSKLEIVNEIEIQPNDDIDNPYKERNQNFCPNPLLLLFIIAYEIRSDVFPPFPKIIYKPSIIFDRLKNQQGLFIYQMSSHKYSPLPPSYREEKYVDAVKQVIQKIDYEYEIIVTNKKKILQELDFIGINRKFIYPDSDNIAQYIKNKNNM</sequence>
<proteinExistence type="predicted"/>
<comment type="caution">
    <text evidence="2">The sequence shown here is derived from an EMBL/GenBank/DDBJ whole genome shotgun (WGS) entry which is preliminary data.</text>
</comment>
<protein>
    <recommendedName>
        <fullName evidence="1">FRG domain-containing protein</fullName>
    </recommendedName>
</protein>
<accession>A0ABM8Z3R2</accession>